<dbReference type="OrthoDB" id="3543113at2759"/>
<keyword evidence="3" id="KW-1185">Reference proteome</keyword>
<evidence type="ECO:0000256" key="1">
    <source>
        <dbReference type="SAM" id="MobiDB-lite"/>
    </source>
</evidence>
<reference evidence="2" key="1">
    <citation type="submission" date="2020-11" db="EMBL/GenBank/DDBJ databases">
        <authorList>
            <consortium name="DOE Joint Genome Institute"/>
            <person name="Ahrendt S."/>
            <person name="Riley R."/>
            <person name="Andreopoulos W."/>
            <person name="LaButti K."/>
            <person name="Pangilinan J."/>
            <person name="Ruiz-duenas F.J."/>
            <person name="Barrasa J.M."/>
            <person name="Sanchez-Garcia M."/>
            <person name="Camarero S."/>
            <person name="Miyauchi S."/>
            <person name="Serrano A."/>
            <person name="Linde D."/>
            <person name="Babiker R."/>
            <person name="Drula E."/>
            <person name="Ayuso-Fernandez I."/>
            <person name="Pacheco R."/>
            <person name="Padilla G."/>
            <person name="Ferreira P."/>
            <person name="Barriuso J."/>
            <person name="Kellner H."/>
            <person name="Castanera R."/>
            <person name="Alfaro M."/>
            <person name="Ramirez L."/>
            <person name="Pisabarro A.G."/>
            <person name="Kuo A."/>
            <person name="Tritt A."/>
            <person name="Lipzen A."/>
            <person name="He G."/>
            <person name="Yan M."/>
            <person name="Ng V."/>
            <person name="Cullen D."/>
            <person name="Martin F."/>
            <person name="Rosso M.-N."/>
            <person name="Henrissat B."/>
            <person name="Hibbett D."/>
            <person name="Martinez A.T."/>
            <person name="Grigoriev I.V."/>
        </authorList>
    </citation>
    <scope>NUCLEOTIDE SEQUENCE</scope>
    <source>
        <strain evidence="2">AH 44721</strain>
    </source>
</reference>
<accession>A0A9P5NP83</accession>
<dbReference type="SUPFAM" id="SSF52047">
    <property type="entry name" value="RNI-like"/>
    <property type="match status" value="1"/>
</dbReference>
<evidence type="ECO:0000313" key="3">
    <source>
        <dbReference type="Proteomes" id="UP000724874"/>
    </source>
</evidence>
<proteinExistence type="predicted"/>
<gene>
    <name evidence="2" type="ORF">CPB84DRAFT_1846592</name>
</gene>
<evidence type="ECO:0000313" key="2">
    <source>
        <dbReference type="EMBL" id="KAF8901879.1"/>
    </source>
</evidence>
<dbReference type="InterPro" id="IPR032675">
    <property type="entry name" value="LRR_dom_sf"/>
</dbReference>
<protein>
    <recommendedName>
        <fullName evidence="4">F-box domain-containing protein</fullName>
    </recommendedName>
</protein>
<dbReference type="EMBL" id="JADNYJ010000039">
    <property type="protein sequence ID" value="KAF8901879.1"/>
    <property type="molecule type" value="Genomic_DNA"/>
</dbReference>
<dbReference type="AlphaFoldDB" id="A0A9P5NP83"/>
<name>A0A9P5NP83_GYMJU</name>
<feature type="region of interest" description="Disordered" evidence="1">
    <location>
        <begin position="367"/>
        <end position="392"/>
    </location>
</feature>
<evidence type="ECO:0008006" key="4">
    <source>
        <dbReference type="Google" id="ProtNLM"/>
    </source>
</evidence>
<dbReference type="Gene3D" id="3.80.10.10">
    <property type="entry name" value="Ribonuclease Inhibitor"/>
    <property type="match status" value="1"/>
</dbReference>
<organism evidence="2 3">
    <name type="scientific">Gymnopilus junonius</name>
    <name type="common">Spectacular rustgill mushroom</name>
    <name type="synonym">Gymnopilus spectabilis subsp. junonius</name>
    <dbReference type="NCBI Taxonomy" id="109634"/>
    <lineage>
        <taxon>Eukaryota</taxon>
        <taxon>Fungi</taxon>
        <taxon>Dikarya</taxon>
        <taxon>Basidiomycota</taxon>
        <taxon>Agaricomycotina</taxon>
        <taxon>Agaricomycetes</taxon>
        <taxon>Agaricomycetidae</taxon>
        <taxon>Agaricales</taxon>
        <taxon>Agaricineae</taxon>
        <taxon>Hymenogastraceae</taxon>
        <taxon>Gymnopilus</taxon>
    </lineage>
</organism>
<sequence length="1005" mass="114269">MIVKLPNEVKDISSFVGAHRHSVFLTDRPNDQKVSYVYEYNLEKHKDPAIKFNEYIPNDGPIPHPKFYYIKDPYPPPLLDDSVPPPFVPYACPISSAHKEMAAVRMVVATALAAPPLQTEISQASTSRATLDNIPQRNEAPDARKLREIEAFHQNVTAIVDPRLAYRAQYLEKKVDDFSNITPVKKVDPYEEEQSLRSSSSVKDEANDFLSSIFPSVKEEPSPSVITQDMEDTVSLTPEVGIEYEPSAELLAAFSMLVDDPPEAPHVQVKPEPVDIEIPEYKPSAELLASFATLSSEPSDAADGRVNVKEEQDVQIKVKAEPMDDHSFALSFNEPPSMKFAKKHTYLGQEHRPCSLDPIQIKSEPEEHYTEPHTTRTYPRNSQVGPTRDPRIRQRNTTPVILVKREGDHADRVDIIVACYTHDPGPRNRCWAQEGDFGSLQLDSQPSPSDFSFALSSAFAHHQPVSDEIRIFPPSAPHQEILQEILDLIFTQVYHAYPGRPSRNDLISLALTCHYFSETALDILWHTQQNLVPLIKTLPSHCWNERPSDGFERMFALSEDKPTDDEFRRFASYARRIRRINYLPYPFHLERMPQGTHRRSHNFALHGVSAFNWESYPLDLTALRSIWEDRQNKSITLFPSLLRLEFVNISHARKCLDIFLQTKGISVSLQWSDSHENITSLFPTIERYALSMQELDLGPLQEFQKENCTHLSRLVSQMTDLRRLSCASRILDLPAIQHLASLAHVQLGSSFPELHRLIMPEVDFANFVGLLNNLRPLQLQEISIYIPKVLPKADLRDAFEALQHGSSALSNVHRIIFKHTPPFNYRMRRGTDSDVFPTIYIQAFTLKPLLSFRHLSVLELDVPCRIDLGDNDFMAMADAWSYLKRLQLGSLGEWNSIHMITYDGFLYFLRQCRGLEYLSFSFNAGSEIPTLSQIPPECINQRITYLYVGDSDIGANTPESVAKFFAQVFPKLCGIGGKWLAQSPILGGVSRNQWDDVAKALVTFR</sequence>
<dbReference type="Proteomes" id="UP000724874">
    <property type="component" value="Unassembled WGS sequence"/>
</dbReference>
<comment type="caution">
    <text evidence="2">The sequence shown here is derived from an EMBL/GenBank/DDBJ whole genome shotgun (WGS) entry which is preliminary data.</text>
</comment>